<dbReference type="AlphaFoldDB" id="K2PNL3"/>
<dbReference type="Gene3D" id="1.10.10.10">
    <property type="entry name" value="Winged helix-like DNA-binding domain superfamily/Winged helix DNA-binding domain"/>
    <property type="match status" value="1"/>
</dbReference>
<keyword evidence="1 5" id="KW-0678">Repressor</keyword>
<evidence type="ECO:0000256" key="1">
    <source>
        <dbReference type="ARBA" id="ARBA00022491"/>
    </source>
</evidence>
<evidence type="ECO:0000256" key="2">
    <source>
        <dbReference type="ARBA" id="ARBA00023015"/>
    </source>
</evidence>
<dbReference type="Gene3D" id="3.30.450.40">
    <property type="match status" value="1"/>
</dbReference>
<reference evidence="7 8" key="1">
    <citation type="journal article" date="2012" name="J. Bacteriol.">
        <title>Genome Sequence of the Bacteriocin-Producing Strain Lactococcus garvieae DCC43.</title>
        <authorList>
            <person name="Gabrielsen C."/>
            <person name="Brede D.A."/>
            <person name="Hernandez P.E."/>
            <person name="Nes I.F."/>
            <person name="Diep D.B."/>
        </authorList>
    </citation>
    <scope>NUCLEOTIDE SEQUENCE [LARGE SCALE GENOMIC DNA]</scope>
    <source>
        <strain evidence="7 8">DCC43</strain>
    </source>
</reference>
<keyword evidence="2 5" id="KW-0805">Transcription regulation</keyword>
<dbReference type="SUPFAM" id="SSF55781">
    <property type="entry name" value="GAF domain-like"/>
    <property type="match status" value="1"/>
</dbReference>
<dbReference type="eggNOG" id="COG1420">
    <property type="taxonomic scope" value="Bacteria"/>
</dbReference>
<accession>K2PNL3</accession>
<organism evidence="7 8">
    <name type="scientific">Lactococcus garvieae DCC43</name>
    <dbReference type="NCBI Taxonomy" id="1231377"/>
    <lineage>
        <taxon>Bacteria</taxon>
        <taxon>Bacillati</taxon>
        <taxon>Bacillota</taxon>
        <taxon>Bacilli</taxon>
        <taxon>Lactobacillales</taxon>
        <taxon>Streptococcaceae</taxon>
        <taxon>Lactococcus</taxon>
    </lineage>
</organism>
<dbReference type="PANTHER" id="PTHR34824:SF1">
    <property type="entry name" value="HEAT-INDUCIBLE TRANSCRIPTION REPRESSOR HRCA"/>
    <property type="match status" value="1"/>
</dbReference>
<dbReference type="InterPro" id="IPR036388">
    <property type="entry name" value="WH-like_DNA-bd_sf"/>
</dbReference>
<dbReference type="PIRSF" id="PIRSF005485">
    <property type="entry name" value="HrcA"/>
    <property type="match status" value="1"/>
</dbReference>
<dbReference type="NCBIfam" id="TIGR00331">
    <property type="entry name" value="hrcA"/>
    <property type="match status" value="1"/>
</dbReference>
<dbReference type="InterPro" id="IPR023120">
    <property type="entry name" value="WHTH_transcript_rep_HrcA_IDD"/>
</dbReference>
<dbReference type="GO" id="GO:0003700">
    <property type="term" value="F:DNA-binding transcription factor activity"/>
    <property type="evidence" value="ECO:0007669"/>
    <property type="project" value="InterPro"/>
</dbReference>
<keyword evidence="3 5" id="KW-0346">Stress response</keyword>
<dbReference type="Gene3D" id="3.30.390.60">
    <property type="entry name" value="Heat-inducible transcription repressor hrca homolog, domain 3"/>
    <property type="match status" value="1"/>
</dbReference>
<dbReference type="GO" id="GO:0003677">
    <property type="term" value="F:DNA binding"/>
    <property type="evidence" value="ECO:0007669"/>
    <property type="project" value="InterPro"/>
</dbReference>
<dbReference type="PANTHER" id="PTHR34824">
    <property type="entry name" value="HEAT-INDUCIBLE TRANSCRIPTION REPRESSOR HRCA"/>
    <property type="match status" value="1"/>
</dbReference>
<comment type="caution">
    <text evidence="7">The sequence shown here is derived from an EMBL/GenBank/DDBJ whole genome shotgun (WGS) entry which is preliminary data.</text>
</comment>
<dbReference type="Pfam" id="PF01628">
    <property type="entry name" value="HrcA"/>
    <property type="match status" value="1"/>
</dbReference>
<dbReference type="GO" id="GO:0045892">
    <property type="term" value="P:negative regulation of DNA-templated transcription"/>
    <property type="evidence" value="ECO:0007669"/>
    <property type="project" value="UniProtKB-UniRule"/>
</dbReference>
<protein>
    <recommendedName>
        <fullName evidence="5">Heat-inducible transcription repressor HrcA</fullName>
    </recommendedName>
</protein>
<dbReference type="HAMAP" id="MF_00081">
    <property type="entry name" value="HrcA"/>
    <property type="match status" value="1"/>
</dbReference>
<dbReference type="SUPFAM" id="SSF46785">
    <property type="entry name" value="Winged helix' DNA-binding domain"/>
    <property type="match status" value="1"/>
</dbReference>
<comment type="function">
    <text evidence="5">Negative regulator of class I heat shock genes (grpE-dnaK-dnaJ and groELS operons). Prevents heat-shock induction of these operons.</text>
</comment>
<evidence type="ECO:0000259" key="6">
    <source>
        <dbReference type="SMART" id="SM00420"/>
    </source>
</evidence>
<dbReference type="Proteomes" id="UP000006787">
    <property type="component" value="Unassembled WGS sequence"/>
</dbReference>
<evidence type="ECO:0000256" key="4">
    <source>
        <dbReference type="ARBA" id="ARBA00023163"/>
    </source>
</evidence>
<dbReference type="InterPro" id="IPR005104">
    <property type="entry name" value="WHTH_HrcA_DNA-bd"/>
</dbReference>
<evidence type="ECO:0000313" key="8">
    <source>
        <dbReference type="Proteomes" id="UP000006787"/>
    </source>
</evidence>
<evidence type="ECO:0000256" key="5">
    <source>
        <dbReference type="HAMAP-Rule" id="MF_00081"/>
    </source>
</evidence>
<comment type="similarity">
    <text evidence="5">Belongs to the HrcA family.</text>
</comment>
<dbReference type="Pfam" id="PF03444">
    <property type="entry name" value="WHD_HrcA"/>
    <property type="match status" value="1"/>
</dbReference>
<dbReference type="InterPro" id="IPR002571">
    <property type="entry name" value="HrcA"/>
</dbReference>
<evidence type="ECO:0000313" key="7">
    <source>
        <dbReference type="EMBL" id="EKF51859.1"/>
    </source>
</evidence>
<evidence type="ECO:0000256" key="3">
    <source>
        <dbReference type="ARBA" id="ARBA00023016"/>
    </source>
</evidence>
<dbReference type="InterPro" id="IPR036390">
    <property type="entry name" value="WH_DNA-bd_sf"/>
</dbReference>
<dbReference type="EMBL" id="AMQS01000008">
    <property type="protein sequence ID" value="EKF51859.1"/>
    <property type="molecule type" value="Genomic_DNA"/>
</dbReference>
<gene>
    <name evidence="5" type="primary">hrcA</name>
    <name evidence="7" type="ORF">C426_0721</name>
</gene>
<keyword evidence="4 5" id="KW-0804">Transcription</keyword>
<dbReference type="InterPro" id="IPR029016">
    <property type="entry name" value="GAF-like_dom_sf"/>
</dbReference>
<sequence>MLKWKKGHKMITERQQQILDLIVSLYAKEHTPVGSKALLEQIKASSATIRNDMKALENLGLIQKEHTSSGRVPSISGYKYFVENVLRLEEFTQNDLFQIMKSFDGEFYRLSDLFERASEVLSRLTGLTSFVLNVPQKEQVLQSFELVTLDNHSILTAMSLATGEIRTNQFVLPKSMSEHDLKVFTRLIKERLVGKKVLEVHYALRTEIPQIVQRYFKTTSEVLELFDSVFADLLTEKLTSSGREHVFEFATDNLSELYKLLSDDARMAQEIRELTNTDEMRSVVIDNVSYFANLTLINQKFVIPYRGLGTLTVIGPVEQDYQKTLSTLDLLAKVLSMKLMDYYRYLDGNHYEIS</sequence>
<dbReference type="InterPro" id="IPR001034">
    <property type="entry name" value="DeoR_HTH"/>
</dbReference>
<proteinExistence type="inferred from homology"/>
<dbReference type="InterPro" id="IPR021153">
    <property type="entry name" value="HrcA_C"/>
</dbReference>
<feature type="domain" description="HTH deoR-type" evidence="6">
    <location>
        <begin position="14"/>
        <end position="74"/>
    </location>
</feature>
<dbReference type="PATRIC" id="fig|1231377.3.peg.723"/>
<name>K2PNL3_9LACT</name>
<dbReference type="SMART" id="SM00420">
    <property type="entry name" value="HTH_DEOR"/>
    <property type="match status" value="1"/>
</dbReference>